<organism evidence="2 3">
    <name type="scientific">Micromonospora rubida</name>
    <dbReference type="NCBI Taxonomy" id="2697657"/>
    <lineage>
        <taxon>Bacteria</taxon>
        <taxon>Bacillati</taxon>
        <taxon>Actinomycetota</taxon>
        <taxon>Actinomycetes</taxon>
        <taxon>Micromonosporales</taxon>
        <taxon>Micromonosporaceae</taxon>
        <taxon>Micromonospora</taxon>
    </lineage>
</organism>
<feature type="region of interest" description="Disordered" evidence="1">
    <location>
        <begin position="216"/>
        <end position="238"/>
    </location>
</feature>
<evidence type="ECO:0000313" key="3">
    <source>
        <dbReference type="Proteomes" id="UP001611075"/>
    </source>
</evidence>
<sequence length="238" mass="27515">MSEATAQLLKQRFSPERLGAYQTAVGGDIDQAVTLYEWNATVSGAFWITLGHVEVLIRNALHQRLTDWSSRIYQEPRWYLDPGRVLDDRRHQQIAKAREQATRDGRQETPGRVVAELTFGFWPFLLTSSYDRSLWPHLRDAWPSKNLRRDIHRPLAELHDLRNRIGHHEPIYNRPLVDLHTKALDLACWTCPGTGAWIAARCQVLTILQTRPWTVRASHAPQQRGAHYRPARPGPRRS</sequence>
<name>A0ABW7SRY2_9ACTN</name>
<accession>A0ABW7SRY2</accession>
<dbReference type="Proteomes" id="UP001611075">
    <property type="component" value="Unassembled WGS sequence"/>
</dbReference>
<gene>
    <name evidence="2" type="ORF">ACH4OY_20150</name>
</gene>
<evidence type="ECO:0008006" key="4">
    <source>
        <dbReference type="Google" id="ProtNLM"/>
    </source>
</evidence>
<protein>
    <recommendedName>
        <fullName evidence="4">Abi-like protein</fullName>
    </recommendedName>
</protein>
<evidence type="ECO:0000313" key="2">
    <source>
        <dbReference type="EMBL" id="MFI0794977.1"/>
    </source>
</evidence>
<dbReference type="EMBL" id="JBIRPU010000014">
    <property type="protein sequence ID" value="MFI0794977.1"/>
    <property type="molecule type" value="Genomic_DNA"/>
</dbReference>
<proteinExistence type="predicted"/>
<keyword evidence="3" id="KW-1185">Reference proteome</keyword>
<feature type="compositionally biased region" description="Basic residues" evidence="1">
    <location>
        <begin position="226"/>
        <end position="238"/>
    </location>
</feature>
<reference evidence="2 3" key="1">
    <citation type="submission" date="2024-10" db="EMBL/GenBank/DDBJ databases">
        <title>The Natural Products Discovery Center: Release of the First 8490 Sequenced Strains for Exploring Actinobacteria Biosynthetic Diversity.</title>
        <authorList>
            <person name="Kalkreuter E."/>
            <person name="Kautsar S.A."/>
            <person name="Yang D."/>
            <person name="Bader C.D."/>
            <person name="Teijaro C.N."/>
            <person name="Fluegel L."/>
            <person name="Davis C.M."/>
            <person name="Simpson J.R."/>
            <person name="Lauterbach L."/>
            <person name="Steele A.D."/>
            <person name="Gui C."/>
            <person name="Meng S."/>
            <person name="Li G."/>
            <person name="Viehrig K."/>
            <person name="Ye F."/>
            <person name="Su P."/>
            <person name="Kiefer A.F."/>
            <person name="Nichols A."/>
            <person name="Cepeda A.J."/>
            <person name="Yan W."/>
            <person name="Fan B."/>
            <person name="Jiang Y."/>
            <person name="Adhikari A."/>
            <person name="Zheng C.-J."/>
            <person name="Schuster L."/>
            <person name="Cowan T.M."/>
            <person name="Smanski M.J."/>
            <person name="Chevrette M.G."/>
            <person name="De Carvalho L.P.S."/>
            <person name="Shen B."/>
        </authorList>
    </citation>
    <scope>NUCLEOTIDE SEQUENCE [LARGE SCALE GENOMIC DNA]</scope>
    <source>
        <strain evidence="2 3">NPDC021253</strain>
    </source>
</reference>
<comment type="caution">
    <text evidence="2">The sequence shown here is derived from an EMBL/GenBank/DDBJ whole genome shotgun (WGS) entry which is preliminary data.</text>
</comment>
<evidence type="ECO:0000256" key="1">
    <source>
        <dbReference type="SAM" id="MobiDB-lite"/>
    </source>
</evidence>
<dbReference type="RefSeq" id="WP_396681780.1">
    <property type="nucleotide sequence ID" value="NZ_JBIRPU010000014.1"/>
</dbReference>